<evidence type="ECO:0000256" key="1">
    <source>
        <dbReference type="SAM" id="SignalP"/>
    </source>
</evidence>
<dbReference type="GO" id="GO:0008061">
    <property type="term" value="F:chitin binding"/>
    <property type="evidence" value="ECO:0007669"/>
    <property type="project" value="InterPro"/>
</dbReference>
<evidence type="ECO:0000259" key="2">
    <source>
        <dbReference type="PROSITE" id="PS50940"/>
    </source>
</evidence>
<protein>
    <recommendedName>
        <fullName evidence="2">Chitin-binding type-2 domain-containing protein</fullName>
    </recommendedName>
</protein>
<dbReference type="Gene3D" id="2.170.140.10">
    <property type="entry name" value="Chitin binding domain"/>
    <property type="match status" value="1"/>
</dbReference>
<sequence length="99" mass="10830">NIRNTSFKMKIVLSLLLCAVVFVMADPDGECPDQDGPMPIYLPDKELCASFYECSGGRAWLFNCSPGTYFNPEMSECEFGVNCGSRATTTTTKATPISK</sequence>
<dbReference type="AlphaFoldDB" id="A0A1E1W4L7"/>
<dbReference type="PROSITE" id="PS50940">
    <property type="entry name" value="CHIT_BIND_II"/>
    <property type="match status" value="1"/>
</dbReference>
<evidence type="ECO:0000313" key="3">
    <source>
        <dbReference type="EMBL" id="JAT81904.1"/>
    </source>
</evidence>
<dbReference type="SUPFAM" id="SSF57625">
    <property type="entry name" value="Invertebrate chitin-binding proteins"/>
    <property type="match status" value="1"/>
</dbReference>
<dbReference type="EMBL" id="GDQN01009150">
    <property type="protein sequence ID" value="JAT81904.1"/>
    <property type="molecule type" value="Transcribed_RNA"/>
</dbReference>
<feature type="domain" description="Chitin-binding type-2" evidence="2">
    <location>
        <begin position="28"/>
        <end position="85"/>
    </location>
</feature>
<dbReference type="GO" id="GO:0005576">
    <property type="term" value="C:extracellular region"/>
    <property type="evidence" value="ECO:0007669"/>
    <property type="project" value="InterPro"/>
</dbReference>
<keyword evidence="1" id="KW-0732">Signal</keyword>
<feature type="signal peptide" evidence="1">
    <location>
        <begin position="1"/>
        <end position="25"/>
    </location>
</feature>
<accession>A0A1E1W4L7</accession>
<name>A0A1E1W4L7_PECGO</name>
<feature type="chain" id="PRO_5009115135" description="Chitin-binding type-2 domain-containing protein" evidence="1">
    <location>
        <begin position="26"/>
        <end position="99"/>
    </location>
</feature>
<gene>
    <name evidence="3" type="ORF">g.19210</name>
</gene>
<proteinExistence type="predicted"/>
<dbReference type="InterPro" id="IPR036508">
    <property type="entry name" value="Chitin-bd_dom_sf"/>
</dbReference>
<dbReference type="Pfam" id="PF01607">
    <property type="entry name" value="CBM_14"/>
    <property type="match status" value="1"/>
</dbReference>
<reference evidence="3" key="1">
    <citation type="submission" date="2015-09" db="EMBL/GenBank/DDBJ databases">
        <title>De novo assembly of Pectinophora gossypiella (Pink Bollworm) gut transcriptome.</title>
        <authorList>
            <person name="Tassone E.E."/>
        </authorList>
    </citation>
    <scope>NUCLEOTIDE SEQUENCE</scope>
</reference>
<organism evidence="3">
    <name type="scientific">Pectinophora gossypiella</name>
    <name type="common">Cotton pink bollworm</name>
    <name type="synonym">Depressaria gossypiella</name>
    <dbReference type="NCBI Taxonomy" id="13191"/>
    <lineage>
        <taxon>Eukaryota</taxon>
        <taxon>Metazoa</taxon>
        <taxon>Ecdysozoa</taxon>
        <taxon>Arthropoda</taxon>
        <taxon>Hexapoda</taxon>
        <taxon>Insecta</taxon>
        <taxon>Pterygota</taxon>
        <taxon>Neoptera</taxon>
        <taxon>Endopterygota</taxon>
        <taxon>Lepidoptera</taxon>
        <taxon>Glossata</taxon>
        <taxon>Ditrysia</taxon>
        <taxon>Gelechioidea</taxon>
        <taxon>Gelechiidae</taxon>
        <taxon>Apatetrinae</taxon>
        <taxon>Pectinophora</taxon>
    </lineage>
</organism>
<dbReference type="InterPro" id="IPR002557">
    <property type="entry name" value="Chitin-bd_dom"/>
</dbReference>
<dbReference type="SMART" id="SM00494">
    <property type="entry name" value="ChtBD2"/>
    <property type="match status" value="1"/>
</dbReference>
<feature type="non-terminal residue" evidence="3">
    <location>
        <position position="1"/>
    </location>
</feature>